<organism evidence="1 2">
    <name type="scientific">Paraburkholderia xenovorans (strain LB400)</name>
    <dbReference type="NCBI Taxonomy" id="266265"/>
    <lineage>
        <taxon>Bacteria</taxon>
        <taxon>Pseudomonadati</taxon>
        <taxon>Pseudomonadota</taxon>
        <taxon>Betaproteobacteria</taxon>
        <taxon>Burkholderiales</taxon>
        <taxon>Burkholderiaceae</taxon>
        <taxon>Paraburkholderia</taxon>
    </lineage>
</organism>
<sequence length="87" mass="10125">MQRGRSPCIRRGNAGAAGYARIIQRVNRRKSRRKGMKVKDLLKALEERGMDEEILIESEPDKYREKLLETVWIDERGIVLSARLMPD</sequence>
<protein>
    <submittedName>
        <fullName evidence="1">Uncharacterized protein</fullName>
    </submittedName>
</protein>
<evidence type="ECO:0000313" key="1">
    <source>
        <dbReference type="EMBL" id="ABE29235.1"/>
    </source>
</evidence>
<proteinExistence type="predicted"/>
<reference evidence="1 2" key="1">
    <citation type="journal article" date="2006" name="Proc. Natl. Acad. Sci. U.S.A.">
        <title>Burkholderia xenovorans LB400 harbors a multi-replicon, 9.73-Mbp genome shaped for versatility.</title>
        <authorList>
            <person name="Chain P.S."/>
            <person name="Denef V.J."/>
            <person name="Konstantinidis K.T."/>
            <person name="Vergez L.M."/>
            <person name="Agullo L."/>
            <person name="Reyes V.L."/>
            <person name="Hauser L."/>
            <person name="Cordova M."/>
            <person name="Gomez L."/>
            <person name="Gonzalez M."/>
            <person name="Land M."/>
            <person name="Lao V."/>
            <person name="Larimer F."/>
            <person name="LiPuma J.J."/>
            <person name="Mahenthiralingam E."/>
            <person name="Malfatti S.A."/>
            <person name="Marx C.J."/>
            <person name="Parnell J.J."/>
            <person name="Ramette A."/>
            <person name="Richardson P."/>
            <person name="Seeger M."/>
            <person name="Smith D."/>
            <person name="Spilker T."/>
            <person name="Sul W.J."/>
            <person name="Tsoi T.V."/>
            <person name="Ulrich L.E."/>
            <person name="Zhulin I.B."/>
            <person name="Tiedje J.M."/>
        </authorList>
    </citation>
    <scope>NUCLEOTIDE SEQUENCE [LARGE SCALE GENOMIC DNA]</scope>
    <source>
        <strain evidence="1 2">LB400</strain>
    </source>
</reference>
<accession>Q144K4</accession>
<dbReference type="EMBL" id="CP000270">
    <property type="protein sequence ID" value="ABE29235.1"/>
    <property type="molecule type" value="Genomic_DNA"/>
</dbReference>
<name>Q144K4_PARXL</name>
<evidence type="ECO:0000313" key="2">
    <source>
        <dbReference type="Proteomes" id="UP000001817"/>
    </source>
</evidence>
<keyword evidence="2" id="KW-1185">Reference proteome</keyword>
<dbReference type="AlphaFoldDB" id="Q144K4"/>
<dbReference type="KEGG" id="bxe:Bxe_A3757"/>
<gene>
    <name evidence="1" type="ORF">Bxe_A3757</name>
</gene>
<dbReference type="Proteomes" id="UP000001817">
    <property type="component" value="Chromosome 1"/>
</dbReference>